<accession>G5NMN0</accession>
<evidence type="ECO:0000256" key="1">
    <source>
        <dbReference type="SAM" id="SignalP"/>
    </source>
</evidence>
<name>G5NMN0_SALET</name>
<dbReference type="Proteomes" id="UP000003532">
    <property type="component" value="Unassembled WGS sequence"/>
</dbReference>
<dbReference type="AlphaFoldDB" id="G5NMN0"/>
<reference evidence="2 3" key="1">
    <citation type="journal article" date="2011" name="BMC Genomics">
        <title>Genome sequencing reveals diversification of virulence factor content and possible host adaptation in distinct subpopulations of Salmonella enterica.</title>
        <authorList>
            <person name="den Bakker H.C."/>
            <person name="Moreno Switt A.I."/>
            <person name="Govoni G."/>
            <person name="Cummings C.A."/>
            <person name="Ranieri M.L."/>
            <person name="Degoricija L."/>
            <person name="Hoelzer K."/>
            <person name="Rodriguez-Rivera L.D."/>
            <person name="Brown S."/>
            <person name="Bolchacova E."/>
            <person name="Furtado M.R."/>
            <person name="Wiedmann M."/>
        </authorList>
    </citation>
    <scope>NUCLEOTIDE SEQUENCE [LARGE SCALE GENOMIC DNA]</scope>
    <source>
        <strain evidence="2 3">R8-3668</strain>
    </source>
</reference>
<comment type="caution">
    <text evidence="2">The sequence shown here is derived from an EMBL/GenBank/DDBJ whole genome shotgun (WGS) entry which is preliminary data.</text>
</comment>
<evidence type="ECO:0000313" key="3">
    <source>
        <dbReference type="Proteomes" id="UP000003532"/>
    </source>
</evidence>
<dbReference type="PATRIC" id="fig|913075.3.peg.5125"/>
<feature type="signal peptide" evidence="1">
    <location>
        <begin position="1"/>
        <end position="21"/>
    </location>
</feature>
<evidence type="ECO:0000313" key="2">
    <source>
        <dbReference type="EMBL" id="EHC47228.1"/>
    </source>
</evidence>
<keyword evidence="1" id="KW-0732">Signal</keyword>
<protein>
    <submittedName>
        <fullName evidence="2">Uncharacterized protein</fullName>
    </submittedName>
</protein>
<organism evidence="2 3">
    <name type="scientific">Salmonella enterica subsp. enterica serovar Inverness str. R8-3668</name>
    <dbReference type="NCBI Taxonomy" id="913075"/>
    <lineage>
        <taxon>Bacteria</taxon>
        <taxon>Pseudomonadati</taxon>
        <taxon>Pseudomonadota</taxon>
        <taxon>Gammaproteobacteria</taxon>
        <taxon>Enterobacterales</taxon>
        <taxon>Enterobacteriaceae</taxon>
        <taxon>Salmonella</taxon>
    </lineage>
</organism>
<feature type="chain" id="PRO_5003481357" evidence="1">
    <location>
        <begin position="22"/>
        <end position="40"/>
    </location>
</feature>
<gene>
    <name evidence="2" type="ORF">LTSEINV_6410</name>
</gene>
<sequence>MLKKMLLPLLCCLLAMNTLTAAQAAQAQEGRHYTQLAKPV</sequence>
<proteinExistence type="predicted"/>
<dbReference type="BioCyc" id="SENT913075:G120P-369-MONOMER"/>
<dbReference type="EMBL" id="AFCO01002108">
    <property type="protein sequence ID" value="EHC47228.1"/>
    <property type="molecule type" value="Genomic_DNA"/>
</dbReference>